<comment type="cofactor">
    <cofactor evidence="16">
        <name>Mg(2+)</name>
        <dbReference type="ChEBI" id="CHEBI:18420"/>
    </cofactor>
    <text evidence="16">Binds 2 magnesium ions per subunit.</text>
</comment>
<evidence type="ECO:0000256" key="3">
    <source>
        <dbReference type="ARBA" id="ARBA00011245"/>
    </source>
</evidence>
<dbReference type="Gene3D" id="3.30.70.270">
    <property type="match status" value="1"/>
</dbReference>
<dbReference type="FunFam" id="3.30.1490.100:FF:000004">
    <property type="entry name" value="DNA polymerase IV"/>
    <property type="match status" value="1"/>
</dbReference>
<evidence type="ECO:0000256" key="11">
    <source>
        <dbReference type="ARBA" id="ARBA00022842"/>
    </source>
</evidence>
<evidence type="ECO:0000256" key="9">
    <source>
        <dbReference type="ARBA" id="ARBA00022723"/>
    </source>
</evidence>
<feature type="binding site" evidence="16">
    <location>
        <position position="105"/>
    </location>
    <ligand>
        <name>Mg(2+)</name>
        <dbReference type="ChEBI" id="CHEBI:18420"/>
    </ligand>
</feature>
<reference evidence="18 19" key="1">
    <citation type="submission" date="2017-10" db="EMBL/GenBank/DDBJ databases">
        <title>Novel microbial diversity and functional potential in the marine mammal oral microbiome.</title>
        <authorList>
            <person name="Dudek N.K."/>
            <person name="Sun C.L."/>
            <person name="Burstein D."/>
            <person name="Kantor R.S."/>
            <person name="Aliaga Goltsman D.S."/>
            <person name="Bik E.M."/>
            <person name="Thomas B.C."/>
            <person name="Banfield J.F."/>
            <person name="Relman D.A."/>
        </authorList>
    </citation>
    <scope>NUCLEOTIDE SEQUENCE [LARGE SCALE GENOMIC DNA]</scope>
    <source>
        <strain evidence="18">DOLJORAL78_47_16</strain>
    </source>
</reference>
<dbReference type="CDD" id="cd03586">
    <property type="entry name" value="PolY_Pol_IV_kappa"/>
    <property type="match status" value="1"/>
</dbReference>
<comment type="subunit">
    <text evidence="3 16">Monomer.</text>
</comment>
<dbReference type="PANTHER" id="PTHR11076">
    <property type="entry name" value="DNA REPAIR POLYMERASE UMUC / TRANSFERASE FAMILY MEMBER"/>
    <property type="match status" value="1"/>
</dbReference>
<evidence type="ECO:0000256" key="15">
    <source>
        <dbReference type="ARBA" id="ARBA00049244"/>
    </source>
</evidence>
<comment type="caution">
    <text evidence="18">The sequence shown here is derived from an EMBL/GenBank/DDBJ whole genome shotgun (WGS) entry which is preliminary data.</text>
</comment>
<dbReference type="Proteomes" id="UP000230821">
    <property type="component" value="Unassembled WGS sequence"/>
</dbReference>
<dbReference type="PROSITE" id="PS50173">
    <property type="entry name" value="UMUC"/>
    <property type="match status" value="1"/>
</dbReference>
<evidence type="ECO:0000256" key="4">
    <source>
        <dbReference type="ARBA" id="ARBA00022457"/>
    </source>
</evidence>
<comment type="similarity">
    <text evidence="2 16">Belongs to the DNA polymerase type-Y family.</text>
</comment>
<comment type="catalytic activity">
    <reaction evidence="15 16">
        <text>DNA(n) + a 2'-deoxyribonucleoside 5'-triphosphate = DNA(n+1) + diphosphate</text>
        <dbReference type="Rhea" id="RHEA:22508"/>
        <dbReference type="Rhea" id="RHEA-COMP:17339"/>
        <dbReference type="Rhea" id="RHEA-COMP:17340"/>
        <dbReference type="ChEBI" id="CHEBI:33019"/>
        <dbReference type="ChEBI" id="CHEBI:61560"/>
        <dbReference type="ChEBI" id="CHEBI:173112"/>
        <dbReference type="EC" id="2.7.7.7"/>
    </reaction>
</comment>
<protein>
    <recommendedName>
        <fullName evidence="16">DNA polymerase IV</fullName>
        <shortName evidence="16">Pol IV</shortName>
        <ecNumber evidence="16">2.7.7.7</ecNumber>
    </recommendedName>
</protein>
<keyword evidence="13 16" id="KW-0238">DNA-binding</keyword>
<keyword evidence="12 16" id="KW-0239">DNA-directed DNA polymerase</keyword>
<dbReference type="AlphaFoldDB" id="A0A2G6KC04"/>
<dbReference type="InterPro" id="IPR050116">
    <property type="entry name" value="DNA_polymerase-Y"/>
</dbReference>
<comment type="subcellular location">
    <subcellularLocation>
        <location evidence="1 16">Cytoplasm</location>
    </subcellularLocation>
</comment>
<keyword evidence="8 16" id="KW-0235">DNA replication</keyword>
<keyword evidence="6 16" id="KW-0808">Transferase</keyword>
<evidence type="ECO:0000256" key="7">
    <source>
        <dbReference type="ARBA" id="ARBA00022695"/>
    </source>
</evidence>
<feature type="active site" evidence="16">
    <location>
        <position position="106"/>
    </location>
</feature>
<keyword evidence="5 16" id="KW-0963">Cytoplasm</keyword>
<dbReference type="InterPro" id="IPR043502">
    <property type="entry name" value="DNA/RNA_pol_sf"/>
</dbReference>
<evidence type="ECO:0000256" key="1">
    <source>
        <dbReference type="ARBA" id="ARBA00004496"/>
    </source>
</evidence>
<dbReference type="GO" id="GO:0003684">
    <property type="term" value="F:damaged DNA binding"/>
    <property type="evidence" value="ECO:0007669"/>
    <property type="project" value="InterPro"/>
</dbReference>
<dbReference type="SUPFAM" id="SSF56672">
    <property type="entry name" value="DNA/RNA polymerases"/>
    <property type="match status" value="1"/>
</dbReference>
<dbReference type="Pfam" id="PF21999">
    <property type="entry name" value="IMS_HHH_1"/>
    <property type="match status" value="1"/>
</dbReference>
<keyword evidence="7 16" id="KW-0548">Nucleotidyltransferase</keyword>
<sequence length="370" mass="42183">MEKRKIIHIDMDAFYPSVEILDNPELKGLPVIVGGRPNSRGVVASASYEARKFGVHSAMACVLAYKLCPHAIFLPTRISRYREISQQIHTIFSQYTDLIEPISLDEAWLDVTENFQQIPSATWIAQKIKRQIKTEVHLTCSAGISFNKFLAKIASDEQKPDGLFVITPETAPHFLQAMEVRKIPGVGKVTQSKLKKIGIEFGHQLHAQTELFLIEHFGKVGSYLYRMIRGHDPRPIMSHRERKSISVENTFSEDVLYGKELLAELRELTNDLIRRMQKKSCITGKTLTLKVKFYDFQQITRSVTQAHGYQNIEDIFICASEKLRSVCEDEFPNKPVRLLGVGVSNLSTETVSAKIEPLQLDFFDLLFRRT</sequence>
<keyword evidence="10 16" id="KW-0227">DNA damage</keyword>
<feature type="site" description="Substrate discrimination" evidence="16">
    <location>
        <position position="15"/>
    </location>
</feature>
<comment type="function">
    <text evidence="16">Poorly processive, error-prone DNA polymerase involved in untargeted mutagenesis. Copies undamaged DNA at stalled replication forks, which arise in vivo from mismatched or misaligned primer ends. These misaligned primers can be extended by PolIV. Exhibits no 3'-5' exonuclease (proofreading) activity. May be involved in translesional synthesis, in conjunction with the beta clamp from PolIII.</text>
</comment>
<evidence type="ECO:0000256" key="13">
    <source>
        <dbReference type="ARBA" id="ARBA00023125"/>
    </source>
</evidence>
<dbReference type="GO" id="GO:0003887">
    <property type="term" value="F:DNA-directed DNA polymerase activity"/>
    <property type="evidence" value="ECO:0007669"/>
    <property type="project" value="UniProtKB-UniRule"/>
</dbReference>
<evidence type="ECO:0000256" key="5">
    <source>
        <dbReference type="ARBA" id="ARBA00022490"/>
    </source>
</evidence>
<keyword evidence="14 16" id="KW-0234">DNA repair</keyword>
<dbReference type="GO" id="GO:0005829">
    <property type="term" value="C:cytosol"/>
    <property type="evidence" value="ECO:0007669"/>
    <property type="project" value="TreeGrafter"/>
</dbReference>
<dbReference type="HAMAP" id="MF_01113">
    <property type="entry name" value="DNApol_IV"/>
    <property type="match status" value="1"/>
</dbReference>
<proteinExistence type="inferred from homology"/>
<dbReference type="InterPro" id="IPR017961">
    <property type="entry name" value="DNA_pol_Y-fam_little_finger"/>
</dbReference>
<evidence type="ECO:0000256" key="10">
    <source>
        <dbReference type="ARBA" id="ARBA00022763"/>
    </source>
</evidence>
<dbReference type="PANTHER" id="PTHR11076:SF33">
    <property type="entry name" value="DNA POLYMERASE KAPPA"/>
    <property type="match status" value="1"/>
</dbReference>
<dbReference type="InterPro" id="IPR053848">
    <property type="entry name" value="IMS_HHH_1"/>
</dbReference>
<dbReference type="Gene3D" id="3.30.1490.100">
    <property type="entry name" value="DNA polymerase, Y-family, little finger domain"/>
    <property type="match status" value="1"/>
</dbReference>
<dbReference type="GO" id="GO:0006261">
    <property type="term" value="P:DNA-templated DNA replication"/>
    <property type="evidence" value="ECO:0007669"/>
    <property type="project" value="UniProtKB-UniRule"/>
</dbReference>
<evidence type="ECO:0000313" key="18">
    <source>
        <dbReference type="EMBL" id="PIE33208.1"/>
    </source>
</evidence>
<evidence type="ECO:0000256" key="2">
    <source>
        <dbReference type="ARBA" id="ARBA00010945"/>
    </source>
</evidence>
<evidence type="ECO:0000256" key="12">
    <source>
        <dbReference type="ARBA" id="ARBA00022932"/>
    </source>
</evidence>
<dbReference type="GO" id="GO:0042276">
    <property type="term" value="P:error-prone translesion synthesis"/>
    <property type="evidence" value="ECO:0007669"/>
    <property type="project" value="TreeGrafter"/>
</dbReference>
<dbReference type="Gene3D" id="3.40.1170.60">
    <property type="match status" value="1"/>
</dbReference>
<evidence type="ECO:0000259" key="17">
    <source>
        <dbReference type="PROSITE" id="PS50173"/>
    </source>
</evidence>
<dbReference type="InterPro" id="IPR001126">
    <property type="entry name" value="UmuC"/>
</dbReference>
<dbReference type="InterPro" id="IPR036775">
    <property type="entry name" value="DNA_pol_Y-fam_lit_finger_sf"/>
</dbReference>
<dbReference type="Gene3D" id="1.10.150.20">
    <property type="entry name" value="5' to 3' exonuclease, C-terminal subdomain"/>
    <property type="match status" value="1"/>
</dbReference>
<dbReference type="GO" id="GO:0000287">
    <property type="term" value="F:magnesium ion binding"/>
    <property type="evidence" value="ECO:0007669"/>
    <property type="project" value="UniProtKB-UniRule"/>
</dbReference>
<accession>A0A2G6KC04</accession>
<dbReference type="GO" id="GO:0009432">
    <property type="term" value="P:SOS response"/>
    <property type="evidence" value="ECO:0007669"/>
    <property type="project" value="TreeGrafter"/>
</dbReference>
<dbReference type="Pfam" id="PF11799">
    <property type="entry name" value="IMS_C"/>
    <property type="match status" value="1"/>
</dbReference>
<keyword evidence="4 16" id="KW-0515">Mutator protein</keyword>
<evidence type="ECO:0000256" key="8">
    <source>
        <dbReference type="ARBA" id="ARBA00022705"/>
    </source>
</evidence>
<feature type="binding site" evidence="16">
    <location>
        <position position="10"/>
    </location>
    <ligand>
        <name>Mg(2+)</name>
        <dbReference type="ChEBI" id="CHEBI:18420"/>
    </ligand>
</feature>
<organism evidence="18 19">
    <name type="scientific">candidate division KSB3 bacterium</name>
    <dbReference type="NCBI Taxonomy" id="2044937"/>
    <lineage>
        <taxon>Bacteria</taxon>
        <taxon>candidate division KSB3</taxon>
    </lineage>
</organism>
<keyword evidence="9 16" id="KW-0479">Metal-binding</keyword>
<feature type="domain" description="UmuC" evidence="17">
    <location>
        <begin position="6"/>
        <end position="187"/>
    </location>
</feature>
<dbReference type="Pfam" id="PF00817">
    <property type="entry name" value="IMS"/>
    <property type="match status" value="1"/>
</dbReference>
<dbReference type="NCBIfam" id="NF002677">
    <property type="entry name" value="PRK02406.1"/>
    <property type="match status" value="1"/>
</dbReference>
<evidence type="ECO:0000256" key="6">
    <source>
        <dbReference type="ARBA" id="ARBA00022679"/>
    </source>
</evidence>
<dbReference type="EMBL" id="PDSK01000102">
    <property type="protein sequence ID" value="PIE33208.1"/>
    <property type="molecule type" value="Genomic_DNA"/>
</dbReference>
<evidence type="ECO:0000313" key="19">
    <source>
        <dbReference type="Proteomes" id="UP000230821"/>
    </source>
</evidence>
<dbReference type="SUPFAM" id="SSF100879">
    <property type="entry name" value="Lesion bypass DNA polymerase (Y-family), little finger domain"/>
    <property type="match status" value="1"/>
</dbReference>
<keyword evidence="11 16" id="KW-0460">Magnesium</keyword>
<gene>
    <name evidence="16" type="primary">dinB</name>
    <name evidence="18" type="ORF">CSA56_12870</name>
</gene>
<evidence type="ECO:0000256" key="16">
    <source>
        <dbReference type="HAMAP-Rule" id="MF_01113"/>
    </source>
</evidence>
<dbReference type="InterPro" id="IPR043128">
    <property type="entry name" value="Rev_trsase/Diguanyl_cyclase"/>
</dbReference>
<dbReference type="GO" id="GO:0006281">
    <property type="term" value="P:DNA repair"/>
    <property type="evidence" value="ECO:0007669"/>
    <property type="project" value="UniProtKB-UniRule"/>
</dbReference>
<dbReference type="FunFam" id="3.40.1170.60:FF:000001">
    <property type="entry name" value="DNA polymerase IV"/>
    <property type="match status" value="1"/>
</dbReference>
<name>A0A2G6KC04_9BACT</name>
<dbReference type="InterPro" id="IPR022880">
    <property type="entry name" value="DNApol_IV"/>
</dbReference>
<dbReference type="EC" id="2.7.7.7" evidence="16"/>
<evidence type="ECO:0000256" key="14">
    <source>
        <dbReference type="ARBA" id="ARBA00023204"/>
    </source>
</evidence>